<keyword evidence="2" id="KW-0732">Signal</keyword>
<dbReference type="AlphaFoldDB" id="A0A517QZA6"/>
<feature type="chain" id="PRO_5021935771" description="3-keto-alpha-glucoside-1,2-lyase/3-keto-2-hydroxy-glucal hydratase domain-containing protein" evidence="2">
    <location>
        <begin position="32"/>
        <end position="262"/>
    </location>
</feature>
<feature type="domain" description="3-keto-alpha-glucoside-1,2-lyase/3-keto-2-hydroxy-glucal hydratase" evidence="3">
    <location>
        <begin position="105"/>
        <end position="259"/>
    </location>
</feature>
<gene>
    <name evidence="4" type="ORF">Pan189_12970</name>
</gene>
<evidence type="ECO:0000256" key="2">
    <source>
        <dbReference type="SAM" id="SignalP"/>
    </source>
</evidence>
<dbReference type="InterPro" id="IPR010496">
    <property type="entry name" value="AL/BT2_dom"/>
</dbReference>
<proteinExistence type="predicted"/>
<dbReference type="Gene3D" id="2.60.120.560">
    <property type="entry name" value="Exo-inulinase, domain 1"/>
    <property type="match status" value="1"/>
</dbReference>
<accession>A0A517QZA6</accession>
<evidence type="ECO:0000259" key="3">
    <source>
        <dbReference type="Pfam" id="PF06439"/>
    </source>
</evidence>
<protein>
    <recommendedName>
        <fullName evidence="3">3-keto-alpha-glucoside-1,2-lyase/3-keto-2-hydroxy-glucal hydratase domain-containing protein</fullName>
    </recommendedName>
</protein>
<feature type="compositionally biased region" description="Acidic residues" evidence="1">
    <location>
        <begin position="42"/>
        <end position="54"/>
    </location>
</feature>
<dbReference type="RefSeq" id="WP_145363090.1">
    <property type="nucleotide sequence ID" value="NZ_CP036268.1"/>
</dbReference>
<dbReference type="PROSITE" id="PS51257">
    <property type="entry name" value="PROKAR_LIPOPROTEIN"/>
    <property type="match status" value="1"/>
</dbReference>
<keyword evidence="5" id="KW-1185">Reference proteome</keyword>
<dbReference type="GO" id="GO:0016787">
    <property type="term" value="F:hydrolase activity"/>
    <property type="evidence" value="ECO:0007669"/>
    <property type="project" value="InterPro"/>
</dbReference>
<dbReference type="Proteomes" id="UP000317318">
    <property type="component" value="Chromosome"/>
</dbReference>
<feature type="signal peptide" evidence="2">
    <location>
        <begin position="1"/>
        <end position="31"/>
    </location>
</feature>
<feature type="region of interest" description="Disordered" evidence="1">
    <location>
        <begin position="37"/>
        <end position="56"/>
    </location>
</feature>
<evidence type="ECO:0000256" key="1">
    <source>
        <dbReference type="SAM" id="MobiDB-lite"/>
    </source>
</evidence>
<sequence precursor="true">MHHHPFRSCPLSIVQLQNFAFVLSAAAALFAAGCGTDPAEPSTEESVDQVEPEPPDVVGTPVLSEIGNEEGFVALTRADFAMDGFGLVEEETAVTWSNRTPDLGGFLVRFDSGRGYLHTNDAYGNFTLRLDYRFPIDADAESPEDREQLNSGVFVFLEPPHKVWPRCLEVQGKWSEMGHIKSNDRNIQLEVSDDQERREQARRPPGEWNSLEIVTRDGTVTSFVNGVKICESQPSELNSGLIALQAEGDPVEFRHIRIRPGE</sequence>
<evidence type="ECO:0000313" key="4">
    <source>
        <dbReference type="EMBL" id="QDT36933.1"/>
    </source>
</evidence>
<reference evidence="4 5" key="1">
    <citation type="submission" date="2019-02" db="EMBL/GenBank/DDBJ databases">
        <title>Deep-cultivation of Planctomycetes and their phenomic and genomic characterization uncovers novel biology.</title>
        <authorList>
            <person name="Wiegand S."/>
            <person name="Jogler M."/>
            <person name="Boedeker C."/>
            <person name="Pinto D."/>
            <person name="Vollmers J."/>
            <person name="Rivas-Marin E."/>
            <person name="Kohn T."/>
            <person name="Peeters S.H."/>
            <person name="Heuer A."/>
            <person name="Rast P."/>
            <person name="Oberbeckmann S."/>
            <person name="Bunk B."/>
            <person name="Jeske O."/>
            <person name="Meyerdierks A."/>
            <person name="Storesund J.E."/>
            <person name="Kallscheuer N."/>
            <person name="Luecker S."/>
            <person name="Lage O.M."/>
            <person name="Pohl T."/>
            <person name="Merkel B.J."/>
            <person name="Hornburger P."/>
            <person name="Mueller R.-W."/>
            <person name="Bruemmer F."/>
            <person name="Labrenz M."/>
            <person name="Spormann A.M."/>
            <person name="Op den Camp H."/>
            <person name="Overmann J."/>
            <person name="Amann R."/>
            <person name="Jetten M.S.M."/>
            <person name="Mascher T."/>
            <person name="Medema M.H."/>
            <person name="Devos D.P."/>
            <person name="Kaster A.-K."/>
            <person name="Ovreas L."/>
            <person name="Rohde M."/>
            <person name="Galperin M.Y."/>
            <person name="Jogler C."/>
        </authorList>
    </citation>
    <scope>NUCLEOTIDE SEQUENCE [LARGE SCALE GENOMIC DNA]</scope>
    <source>
        <strain evidence="4 5">Pan189</strain>
    </source>
</reference>
<dbReference type="OrthoDB" id="259356at2"/>
<organism evidence="4 5">
    <name type="scientific">Stratiformator vulcanicus</name>
    <dbReference type="NCBI Taxonomy" id="2527980"/>
    <lineage>
        <taxon>Bacteria</taxon>
        <taxon>Pseudomonadati</taxon>
        <taxon>Planctomycetota</taxon>
        <taxon>Planctomycetia</taxon>
        <taxon>Planctomycetales</taxon>
        <taxon>Planctomycetaceae</taxon>
        <taxon>Stratiformator</taxon>
    </lineage>
</organism>
<dbReference type="EMBL" id="CP036268">
    <property type="protein sequence ID" value="QDT36933.1"/>
    <property type="molecule type" value="Genomic_DNA"/>
</dbReference>
<name>A0A517QZA6_9PLAN</name>
<dbReference type="KEGG" id="svp:Pan189_12970"/>
<dbReference type="Pfam" id="PF06439">
    <property type="entry name" value="3keto-disac_hyd"/>
    <property type="match status" value="1"/>
</dbReference>
<evidence type="ECO:0000313" key="5">
    <source>
        <dbReference type="Proteomes" id="UP000317318"/>
    </source>
</evidence>